<dbReference type="PANTHER" id="PTHR34261">
    <property type="entry name" value="APC REGULATOR OF WNT-SIGNALING PATHWAY-RELATED"/>
    <property type="match status" value="1"/>
</dbReference>
<dbReference type="AlphaFoldDB" id="A0A8C2AXH9"/>
<accession>A0A8C2AXH9</accession>
<proteinExistence type="predicted"/>
<evidence type="ECO:0000313" key="1">
    <source>
        <dbReference type="Ensembl" id="ENSCCRP00015110946.1"/>
    </source>
</evidence>
<reference evidence="1" key="1">
    <citation type="submission" date="2025-08" db="UniProtKB">
        <authorList>
            <consortium name="Ensembl"/>
        </authorList>
    </citation>
    <scope>IDENTIFICATION</scope>
</reference>
<dbReference type="PANTHER" id="PTHR34261:SF1">
    <property type="entry name" value="TUBULIN POLYMERIZATION-PROMOTING PROTEIN"/>
    <property type="match status" value="1"/>
</dbReference>
<organism evidence="1 2">
    <name type="scientific">Cyprinus carpio</name>
    <name type="common">Common carp</name>
    <dbReference type="NCBI Taxonomy" id="7962"/>
    <lineage>
        <taxon>Eukaryota</taxon>
        <taxon>Metazoa</taxon>
        <taxon>Chordata</taxon>
        <taxon>Craniata</taxon>
        <taxon>Vertebrata</taxon>
        <taxon>Euteleostomi</taxon>
        <taxon>Actinopterygii</taxon>
        <taxon>Neopterygii</taxon>
        <taxon>Teleostei</taxon>
        <taxon>Ostariophysi</taxon>
        <taxon>Cypriniformes</taxon>
        <taxon>Cyprinidae</taxon>
        <taxon>Cyprininae</taxon>
        <taxon>Cyprinus</taxon>
    </lineage>
</organism>
<dbReference type="InterPro" id="IPR053358">
    <property type="entry name" value="Diff-assoc_signaling"/>
</dbReference>
<name>A0A8C2AXH9_CYPCA</name>
<dbReference type="Proteomes" id="UP000694700">
    <property type="component" value="Unplaced"/>
</dbReference>
<protein>
    <submittedName>
        <fullName evidence="1">Uncharacterized protein</fullName>
    </submittedName>
</protein>
<evidence type="ECO:0000313" key="2">
    <source>
        <dbReference type="Proteomes" id="UP000694700"/>
    </source>
</evidence>
<sequence length="296" mass="34796">MYCSPQENIDSWGRQCSTDCGKLGEDYYWCKTDTFSWGYCGLVMEDKNHYGSKTGALCYDHECQYHESGDYYWCHTAKDWDYCSPDVKVTYKDNPCRSNHYCGLHGSSYNWCWTSESEYDYCGPIESAECTYITSQHRNRRAPENRILICIREDKHNKRKTIFTAEPTTVDITDNRRWRNEARNLISRWNNGYLVDQARSNLITSDNLRIDMQRPINRNNQRYYNLQIQVNMPRVSGESTTVSQIIVPDGVPERYIRRAFLESFSRRARVFVDVSSQSQTKLISITCFAVHRGEPR</sequence>
<dbReference type="Ensembl" id="ENSCCRT00015114447.1">
    <property type="protein sequence ID" value="ENSCCRP00015110946.1"/>
    <property type="gene ID" value="ENSCCRG00015043977.1"/>
</dbReference>